<dbReference type="AlphaFoldDB" id="I2C1U6"/>
<accession>I2C1U6</accession>
<feature type="compositionally biased region" description="Basic and acidic residues" evidence="1">
    <location>
        <begin position="30"/>
        <end position="40"/>
    </location>
</feature>
<protein>
    <submittedName>
        <fullName evidence="2">Uncharacterized protein</fullName>
    </submittedName>
</protein>
<dbReference type="KEGG" id="bqy:MUS_0548"/>
<gene>
    <name evidence="2" type="ORF">MUS_0548</name>
</gene>
<proteinExistence type="predicted"/>
<feature type="region of interest" description="Disordered" evidence="1">
    <location>
        <begin position="30"/>
        <end position="58"/>
    </location>
</feature>
<sequence length="58" mass="6595">MLNIETYARLSSAGAPMFDHESGMKQKDRMNIRGSDKTRAQEITCQLPSRRERRAPSA</sequence>
<dbReference type="Proteomes" id="UP000002878">
    <property type="component" value="Chromosome"/>
</dbReference>
<evidence type="ECO:0000313" key="2">
    <source>
        <dbReference type="EMBL" id="AFJ60620.1"/>
    </source>
</evidence>
<name>I2C1U6_BACAY</name>
<evidence type="ECO:0000313" key="3">
    <source>
        <dbReference type="Proteomes" id="UP000002878"/>
    </source>
</evidence>
<evidence type="ECO:0000256" key="1">
    <source>
        <dbReference type="SAM" id="MobiDB-lite"/>
    </source>
</evidence>
<dbReference type="EMBL" id="CP003332">
    <property type="protein sequence ID" value="AFJ60620.1"/>
    <property type="molecule type" value="Genomic_DNA"/>
</dbReference>
<dbReference type="HOGENOM" id="CLU_2969432_0_0_9"/>
<reference evidence="2 3" key="1">
    <citation type="journal article" date="2012" name="J. Biotechnol.">
        <title>Genome sequence of the plant growth promoting strain Bacillus amyloliquefaciens subsp. plantarum B9601-Y2 and expression of mersacidin and other secondary metabolites.</title>
        <authorList>
            <person name="He P."/>
            <person name="Hao K."/>
            <person name="Blom J."/>
            <person name="Ruckert C."/>
            <person name="Vater J."/>
            <person name="Mao Z."/>
            <person name="Wu Y."/>
            <person name="Hou M."/>
            <person name="He P."/>
            <person name="He Y."/>
            <person name="Borriss R."/>
        </authorList>
    </citation>
    <scope>NUCLEOTIDE SEQUENCE [LARGE SCALE GENOMIC DNA]</scope>
    <source>
        <strain evidence="2">Y2</strain>
    </source>
</reference>
<organism evidence="2 3">
    <name type="scientific">Bacillus amyloliquefaciens (strain Y2)</name>
    <name type="common">Bacillus amyloliquefaciens subsp. plantarum (strain B9601-Y2)</name>
    <dbReference type="NCBI Taxonomy" id="1155777"/>
    <lineage>
        <taxon>Bacteria</taxon>
        <taxon>Bacillati</taxon>
        <taxon>Bacillota</taxon>
        <taxon>Bacilli</taxon>
        <taxon>Bacillales</taxon>
        <taxon>Bacillaceae</taxon>
        <taxon>Bacillus</taxon>
        <taxon>Bacillus amyloliquefaciens group</taxon>
    </lineage>
</organism>